<accession>A0A7D3XJ39</accession>
<protein>
    <submittedName>
        <fullName evidence="1">Uncharacterized protein</fullName>
    </submittedName>
</protein>
<keyword evidence="2" id="KW-1185">Reference proteome</keyword>
<proteinExistence type="predicted"/>
<dbReference type="Proteomes" id="UP000503088">
    <property type="component" value="Chromosome"/>
</dbReference>
<name>A0A7D3XJ39_9BACL</name>
<evidence type="ECO:0000313" key="2">
    <source>
        <dbReference type="Proteomes" id="UP000503088"/>
    </source>
</evidence>
<dbReference type="RefSeq" id="WP_173223010.1">
    <property type="nucleotide sequence ID" value="NZ_CP048104.1"/>
</dbReference>
<sequence>MYWYVLVAIWQGNPTFFGTKDVTIHLVIDKGTTRVYSITDNDKDYQYQLFK</sequence>
<dbReference type="KEGG" id="kpul:GXN76_10665"/>
<evidence type="ECO:0000313" key="1">
    <source>
        <dbReference type="EMBL" id="QKG84884.1"/>
    </source>
</evidence>
<dbReference type="AlphaFoldDB" id="A0A7D3XJ39"/>
<gene>
    <name evidence="1" type="ORF">GXN76_10665</name>
</gene>
<reference evidence="1 2" key="1">
    <citation type="submission" date="2020-01" db="EMBL/GenBank/DDBJ databases">
        <authorList>
            <person name="Gulvik C.A."/>
            <person name="Batra D.G."/>
        </authorList>
    </citation>
    <scope>NUCLEOTIDE SEQUENCE [LARGE SCALE GENOMIC DNA]</scope>
    <source>
        <strain evidence="1 2">W9323</strain>
    </source>
</reference>
<organism evidence="1 2">
    <name type="scientific">Kroppenstedtia pulmonis</name>
    <dbReference type="NCBI Taxonomy" id="1380685"/>
    <lineage>
        <taxon>Bacteria</taxon>
        <taxon>Bacillati</taxon>
        <taxon>Bacillota</taxon>
        <taxon>Bacilli</taxon>
        <taxon>Bacillales</taxon>
        <taxon>Thermoactinomycetaceae</taxon>
        <taxon>Kroppenstedtia</taxon>
    </lineage>
</organism>
<dbReference type="EMBL" id="CP048104">
    <property type="protein sequence ID" value="QKG84884.1"/>
    <property type="molecule type" value="Genomic_DNA"/>
</dbReference>